<dbReference type="GO" id="GO:0005524">
    <property type="term" value="F:ATP binding"/>
    <property type="evidence" value="ECO:0007669"/>
    <property type="project" value="UniProtKB-KW"/>
</dbReference>
<dbReference type="NCBIfam" id="NF010192">
    <property type="entry name" value="PRK13671.1"/>
    <property type="match status" value="1"/>
</dbReference>
<gene>
    <name evidence="3" type="primary">tmcAL</name>
    <name evidence="4" type="ORF">HNQ34_000885</name>
</gene>
<dbReference type="GO" id="GO:0016740">
    <property type="term" value="F:transferase activity"/>
    <property type="evidence" value="ECO:0007669"/>
    <property type="project" value="UniProtKB-KW"/>
</dbReference>
<dbReference type="GO" id="GO:0000049">
    <property type="term" value="F:tRNA binding"/>
    <property type="evidence" value="ECO:0007669"/>
    <property type="project" value="UniProtKB-KW"/>
</dbReference>
<comment type="caution">
    <text evidence="4">The sequence shown here is derived from an EMBL/GenBank/DDBJ whole genome shotgun (WGS) entry which is preliminary data.</text>
</comment>
<dbReference type="EMBL" id="JACHEP010000002">
    <property type="protein sequence ID" value="MBB5323793.1"/>
    <property type="molecule type" value="Genomic_DNA"/>
</dbReference>
<dbReference type="PANTHER" id="PTHR37825:SF1">
    <property type="entry name" value="TRNA(MET) CYTIDINE ACETATE LIGASE"/>
    <property type="match status" value="1"/>
</dbReference>
<keyword evidence="3" id="KW-0547">Nucleotide-binding</keyword>
<feature type="binding site" evidence="3">
    <location>
        <position position="101"/>
    </location>
    <ligand>
        <name>ATP</name>
        <dbReference type="ChEBI" id="CHEBI:30616"/>
    </ligand>
</feature>
<feature type="binding site" evidence="3">
    <location>
        <begin position="185"/>
        <end position="186"/>
    </location>
    <ligand>
        <name>ATP</name>
        <dbReference type="ChEBI" id="CHEBI:30616"/>
    </ligand>
</feature>
<evidence type="ECO:0000256" key="3">
    <source>
        <dbReference type="HAMAP-Rule" id="MF_01539"/>
    </source>
</evidence>
<dbReference type="NCBIfam" id="NF010191">
    <property type="entry name" value="PRK13670.1"/>
    <property type="match status" value="1"/>
</dbReference>
<dbReference type="Proteomes" id="UP000520011">
    <property type="component" value="Unassembled WGS sequence"/>
</dbReference>
<dbReference type="HAMAP" id="MF_01539">
    <property type="entry name" value="TmcAL"/>
    <property type="match status" value="1"/>
</dbReference>
<comment type="function">
    <text evidence="3">Catalyzes the formation of N(4)-acetylcytidine (ac(4)C) at the wobble position of elongator tRNA(Met), using acetate and ATP as substrates. First activates an acetate ion to form acetyladenylate (Ac-AMP) and then transfers the acetyl group to tRNA to form ac(4)C34.</text>
</comment>
<sequence length="405" mass="46355">MKAVGIIVEYNPFHNGHLYHLEETKKKTSADCVIAVMSGNFLQRGEPALVSKWARTNMALSAGVDLVVELPYVFAVQSAEMFASGAVALLDALHCAEICFGSESGEIDPFIEAVHTLQKRQQEYDMHIQQALKTGISYPQAITRAWKQLQIADIDLTKPNNILGFSYVKAIKEQNSSIIPRTVQRIASGYHDETFSHPFIASATSLRKTLSGSIEQLEHISPYIPSYTKHALEQYYSTYGTFHEWEHYFPLLKYRIMTMEENELQRMANVDEGLEYRFKQAIVEAETFSQFIHSIKTKRYTWTRLQRTCAHILTNFTKEQMAATKKPAYIRLLGMSENGRRYLQIVKKKLSLPLITNAARLHSDYIYEQEKKAVAAYTAIFPEPIRTNATKEEYATPPIYWRACK</sequence>
<dbReference type="GO" id="GO:0005737">
    <property type="term" value="C:cytoplasm"/>
    <property type="evidence" value="ECO:0007669"/>
    <property type="project" value="UniProtKB-SubCell"/>
</dbReference>
<evidence type="ECO:0000256" key="1">
    <source>
        <dbReference type="ARBA" id="ARBA00022598"/>
    </source>
</evidence>
<keyword evidence="5" id="KW-1185">Reference proteome</keyword>
<dbReference type="SUPFAM" id="SSF52374">
    <property type="entry name" value="Nucleotidylyl transferase"/>
    <property type="match status" value="1"/>
</dbReference>
<dbReference type="RefSeq" id="WP_183251904.1">
    <property type="nucleotide sequence ID" value="NZ_JACHEP010000002.1"/>
</dbReference>
<keyword evidence="3" id="KW-0820">tRNA-binding</keyword>
<dbReference type="GO" id="GO:0016879">
    <property type="term" value="F:ligase activity, forming carbon-nitrogen bonds"/>
    <property type="evidence" value="ECO:0007669"/>
    <property type="project" value="UniProtKB-UniRule"/>
</dbReference>
<comment type="subcellular location">
    <subcellularLocation>
        <location evidence="3">Cytoplasm</location>
    </subcellularLocation>
</comment>
<keyword evidence="2 3" id="KW-0819">tRNA processing</keyword>
<keyword evidence="4" id="KW-0808">Transferase</keyword>
<comment type="catalytic activity">
    <reaction evidence="3">
        <text>cytidine(34) in elongator tRNA(Met) + acetate + ATP = N(4)-acetylcytidine(34) in elongator tRNA(Met) + AMP + diphosphate</text>
        <dbReference type="Rhea" id="RHEA:58144"/>
        <dbReference type="Rhea" id="RHEA-COMP:10693"/>
        <dbReference type="Rhea" id="RHEA-COMP:10694"/>
        <dbReference type="ChEBI" id="CHEBI:30089"/>
        <dbReference type="ChEBI" id="CHEBI:30616"/>
        <dbReference type="ChEBI" id="CHEBI:33019"/>
        <dbReference type="ChEBI" id="CHEBI:74900"/>
        <dbReference type="ChEBI" id="CHEBI:82748"/>
        <dbReference type="ChEBI" id="CHEBI:456215"/>
    </reaction>
</comment>
<evidence type="ECO:0000313" key="5">
    <source>
        <dbReference type="Proteomes" id="UP000520011"/>
    </source>
</evidence>
<organism evidence="4 5">
    <name type="scientific">Anoxybacteroides tepidamans</name>
    <dbReference type="NCBI Taxonomy" id="265948"/>
    <lineage>
        <taxon>Bacteria</taxon>
        <taxon>Bacillati</taxon>
        <taxon>Bacillota</taxon>
        <taxon>Bacilli</taxon>
        <taxon>Bacillales</taxon>
        <taxon>Anoxybacillaceae</taxon>
        <taxon>Anoxybacteroides</taxon>
    </lineage>
</organism>
<dbReference type="Gene3D" id="3.40.50.620">
    <property type="entry name" value="HUPs"/>
    <property type="match status" value="1"/>
</dbReference>
<keyword evidence="3" id="KW-0067">ATP-binding</keyword>
<dbReference type="GO" id="GO:0006400">
    <property type="term" value="P:tRNA modification"/>
    <property type="evidence" value="ECO:0007669"/>
    <property type="project" value="UniProtKB-UniRule"/>
</dbReference>
<accession>A0A7W8INJ9</accession>
<keyword evidence="3" id="KW-0694">RNA-binding</keyword>
<keyword evidence="1 3" id="KW-0436">Ligase</keyword>
<keyword evidence="3" id="KW-0963">Cytoplasm</keyword>
<dbReference type="InterPro" id="IPR008513">
    <property type="entry name" value="tRNA(Met)_cyd_acetate_ligase"/>
</dbReference>
<name>A0A7W8INJ9_9BACL</name>
<dbReference type="Pfam" id="PF05636">
    <property type="entry name" value="HIGH_NTase1"/>
    <property type="match status" value="1"/>
</dbReference>
<feature type="binding site" evidence="3">
    <location>
        <begin position="7"/>
        <end position="20"/>
    </location>
    <ligand>
        <name>ATP</name>
        <dbReference type="ChEBI" id="CHEBI:30616"/>
    </ligand>
</feature>
<evidence type="ECO:0000313" key="4">
    <source>
        <dbReference type="EMBL" id="MBB5323793.1"/>
    </source>
</evidence>
<dbReference type="PANTHER" id="PTHR37825">
    <property type="entry name" value="TRNA(MET) CYTIDINE ACETATE LIGASE"/>
    <property type="match status" value="1"/>
</dbReference>
<comment type="similarity">
    <text evidence="3">Belongs to the TmcAL family.</text>
</comment>
<protein>
    <recommendedName>
        <fullName evidence="3">tRNA(Met) cytidine acetate ligase</fullName>
        <ecNumber evidence="3">6.3.4.-</ecNumber>
    </recommendedName>
</protein>
<feature type="binding site" evidence="3">
    <location>
        <position position="160"/>
    </location>
    <ligand>
        <name>ATP</name>
        <dbReference type="ChEBI" id="CHEBI:30616"/>
    </ligand>
</feature>
<proteinExistence type="inferred from homology"/>
<dbReference type="InterPro" id="IPR014729">
    <property type="entry name" value="Rossmann-like_a/b/a_fold"/>
</dbReference>
<evidence type="ECO:0000256" key="2">
    <source>
        <dbReference type="ARBA" id="ARBA00022694"/>
    </source>
</evidence>
<reference evidence="4 5" key="1">
    <citation type="submission" date="2020-08" db="EMBL/GenBank/DDBJ databases">
        <title>Genomic Encyclopedia of Type Strains, Phase IV (KMG-IV): sequencing the most valuable type-strain genomes for metagenomic binning, comparative biology and taxonomic classification.</title>
        <authorList>
            <person name="Goeker M."/>
        </authorList>
    </citation>
    <scope>NUCLEOTIDE SEQUENCE [LARGE SCALE GENOMIC DNA]</scope>
    <source>
        <strain evidence="4 5">DSM 16325</strain>
    </source>
</reference>
<dbReference type="AlphaFoldDB" id="A0A7W8INJ9"/>
<dbReference type="EC" id="6.3.4.-" evidence="3"/>